<gene>
    <name evidence="2" type="ORF">BOLC4T24908H</name>
</gene>
<feature type="non-terminal residue" evidence="2">
    <location>
        <position position="1"/>
    </location>
</feature>
<accession>A0A3P6BTL9</accession>
<evidence type="ECO:0000313" key="2">
    <source>
        <dbReference type="EMBL" id="VDD09457.1"/>
    </source>
</evidence>
<sequence>LEYPNDVGSTGGTSNPSSRERQLSIGRTTEPDIRELISPRAVSSLDSGRLREVEIQYDGVENKHLSPVFTNSSALPPRIPAALRLSDGQRDEAGPSSMRPTVIPPLSKAAGKRKVPRVTTKIAVRSPMQALNLRK</sequence>
<name>A0A3P6BTL9_BRAOL</name>
<evidence type="ECO:0000256" key="1">
    <source>
        <dbReference type="SAM" id="MobiDB-lite"/>
    </source>
</evidence>
<feature type="non-terminal residue" evidence="2">
    <location>
        <position position="135"/>
    </location>
</feature>
<dbReference type="AlphaFoldDB" id="A0A3P6BTL9"/>
<feature type="region of interest" description="Disordered" evidence="1">
    <location>
        <begin position="87"/>
        <end position="117"/>
    </location>
</feature>
<proteinExistence type="predicted"/>
<organism evidence="2">
    <name type="scientific">Brassica oleracea</name>
    <name type="common">Wild cabbage</name>
    <dbReference type="NCBI Taxonomy" id="3712"/>
    <lineage>
        <taxon>Eukaryota</taxon>
        <taxon>Viridiplantae</taxon>
        <taxon>Streptophyta</taxon>
        <taxon>Embryophyta</taxon>
        <taxon>Tracheophyta</taxon>
        <taxon>Spermatophyta</taxon>
        <taxon>Magnoliopsida</taxon>
        <taxon>eudicotyledons</taxon>
        <taxon>Gunneridae</taxon>
        <taxon>Pentapetalae</taxon>
        <taxon>rosids</taxon>
        <taxon>malvids</taxon>
        <taxon>Brassicales</taxon>
        <taxon>Brassicaceae</taxon>
        <taxon>Brassiceae</taxon>
        <taxon>Brassica</taxon>
    </lineage>
</organism>
<reference evidence="2" key="1">
    <citation type="submission" date="2018-11" db="EMBL/GenBank/DDBJ databases">
        <authorList>
            <consortium name="Genoscope - CEA"/>
            <person name="William W."/>
        </authorList>
    </citation>
    <scope>NUCLEOTIDE SEQUENCE</scope>
</reference>
<feature type="region of interest" description="Disordered" evidence="1">
    <location>
        <begin position="1"/>
        <end position="30"/>
    </location>
</feature>
<dbReference type="EMBL" id="LR031873">
    <property type="protein sequence ID" value="VDD09457.1"/>
    <property type="molecule type" value="Genomic_DNA"/>
</dbReference>
<protein>
    <submittedName>
        <fullName evidence="2">Uncharacterized protein</fullName>
    </submittedName>
</protein>